<dbReference type="Gene3D" id="2.30.130.40">
    <property type="entry name" value="LON domain-like"/>
    <property type="match status" value="1"/>
</dbReference>
<reference evidence="4" key="1">
    <citation type="submission" date="2025-08" db="UniProtKB">
        <authorList>
            <consortium name="RefSeq"/>
        </authorList>
    </citation>
    <scope>IDENTIFICATION</scope>
    <source>
        <tissue evidence="4">Whole body</tissue>
    </source>
</reference>
<dbReference type="InterPro" id="IPR003111">
    <property type="entry name" value="Lon_prtase_N"/>
</dbReference>
<dbReference type="InterPro" id="IPR015947">
    <property type="entry name" value="PUA-like_sf"/>
</dbReference>
<dbReference type="GO" id="GO:0061630">
    <property type="term" value="F:ubiquitin protein ligase activity"/>
    <property type="evidence" value="ECO:0007669"/>
    <property type="project" value="TreeGrafter"/>
</dbReference>
<dbReference type="SMART" id="SM00464">
    <property type="entry name" value="LON"/>
    <property type="match status" value="1"/>
</dbReference>
<dbReference type="PANTHER" id="PTHR23327">
    <property type="entry name" value="RING FINGER PROTEIN 127"/>
    <property type="match status" value="1"/>
</dbReference>
<keyword evidence="1" id="KW-0812">Transmembrane</keyword>
<dbReference type="AlphaFoldDB" id="A0A6J1QIS2"/>
<feature type="domain" description="Lon N-terminal" evidence="2">
    <location>
        <begin position="63"/>
        <end position="275"/>
    </location>
</feature>
<organism evidence="3 4">
    <name type="scientific">Temnothorax curvispinosus</name>
    <dbReference type="NCBI Taxonomy" id="300111"/>
    <lineage>
        <taxon>Eukaryota</taxon>
        <taxon>Metazoa</taxon>
        <taxon>Ecdysozoa</taxon>
        <taxon>Arthropoda</taxon>
        <taxon>Hexapoda</taxon>
        <taxon>Insecta</taxon>
        <taxon>Pterygota</taxon>
        <taxon>Neoptera</taxon>
        <taxon>Endopterygota</taxon>
        <taxon>Hymenoptera</taxon>
        <taxon>Apocrita</taxon>
        <taxon>Aculeata</taxon>
        <taxon>Formicoidea</taxon>
        <taxon>Formicidae</taxon>
        <taxon>Myrmicinae</taxon>
        <taxon>Temnothorax</taxon>
    </lineage>
</organism>
<dbReference type="GeneID" id="112461328"/>
<keyword evidence="1" id="KW-0472">Membrane</keyword>
<evidence type="ECO:0000259" key="2">
    <source>
        <dbReference type="PROSITE" id="PS51787"/>
    </source>
</evidence>
<dbReference type="Pfam" id="PF02190">
    <property type="entry name" value="LON_substr_bdg"/>
    <property type="match status" value="1"/>
</dbReference>
<gene>
    <name evidence="4" type="primary">LOC112461328</name>
</gene>
<dbReference type="PROSITE" id="PS51787">
    <property type="entry name" value="LON_N"/>
    <property type="match status" value="1"/>
</dbReference>
<evidence type="ECO:0000256" key="1">
    <source>
        <dbReference type="SAM" id="Phobius"/>
    </source>
</evidence>
<name>A0A6J1QIS2_9HYME</name>
<evidence type="ECO:0000313" key="3">
    <source>
        <dbReference type="Proteomes" id="UP000504618"/>
    </source>
</evidence>
<feature type="transmembrane region" description="Helical" evidence="1">
    <location>
        <begin position="71"/>
        <end position="90"/>
    </location>
</feature>
<dbReference type="SUPFAM" id="SSF88697">
    <property type="entry name" value="PUA domain-like"/>
    <property type="match status" value="1"/>
</dbReference>
<keyword evidence="1" id="KW-1133">Transmembrane helix</keyword>
<dbReference type="InterPro" id="IPR046336">
    <property type="entry name" value="Lon_prtase_N_sf"/>
</dbReference>
<protein>
    <submittedName>
        <fullName evidence="4">LON peptidase N-terminal domain and RING finger protein 1-like</fullName>
    </submittedName>
</protein>
<dbReference type="PANTHER" id="PTHR23327:SF42">
    <property type="entry name" value="LON PEPTIDASE N-TERMINAL DOMAIN AND RING FINGER PROTEIN C14F5.10C"/>
    <property type="match status" value="1"/>
</dbReference>
<evidence type="ECO:0000313" key="4">
    <source>
        <dbReference type="RefSeq" id="XP_024882299.1"/>
    </source>
</evidence>
<dbReference type="OrthoDB" id="264917at2759"/>
<proteinExistence type="predicted"/>
<dbReference type="Proteomes" id="UP000504618">
    <property type="component" value="Unplaced"/>
</dbReference>
<sequence>MVKLTTAVGCISHDSWFHQPTNLYLASSQKTVTDFVERALKTVAPAEYTSRAVSHQLELVQGLGLLGNKQIAVFICTTAFPCVACPLFVYEPRYRLMVRRCVDSGVRQFGIAACLNKEATGTKRYAEYGTILDIRDRVLLKDGCSILSTVGGRRFRVLSGGEKDGYDTAQVEFLRDIVVQEDQLLNLLELHDKVRAKGRRWWDTVSISQKSEIQRVFGRMPDTEEEWPRLPDGPSWAWWLLAILPLGPQLQVGILGTTSLEKRLRAIEKTLDHMEQRQLTIAAAPSEQTTTSSSICRDGRAITETAMSVIQQS</sequence>
<dbReference type="RefSeq" id="XP_024882299.1">
    <property type="nucleotide sequence ID" value="XM_025026531.1"/>
</dbReference>
<keyword evidence="3" id="KW-1185">Reference proteome</keyword>
<accession>A0A6J1QIS2</accession>